<proteinExistence type="predicted"/>
<evidence type="ECO:0000313" key="2">
    <source>
        <dbReference type="Proteomes" id="UP000258927"/>
    </source>
</evidence>
<gene>
    <name evidence="1" type="ORF">MXMO3_00077</name>
</gene>
<protein>
    <submittedName>
        <fullName evidence="1">Uncharacterized protein</fullName>
    </submittedName>
</protein>
<name>A0A2R4M9I8_9HYPH</name>
<organism evidence="1 2">
    <name type="scientific">Maritalea myrionectae</name>
    <dbReference type="NCBI Taxonomy" id="454601"/>
    <lineage>
        <taxon>Bacteria</taxon>
        <taxon>Pseudomonadati</taxon>
        <taxon>Pseudomonadota</taxon>
        <taxon>Alphaproteobacteria</taxon>
        <taxon>Hyphomicrobiales</taxon>
        <taxon>Devosiaceae</taxon>
        <taxon>Maritalea</taxon>
    </lineage>
</organism>
<dbReference type="KEGG" id="mmyr:MXMO3_00077"/>
<dbReference type="RefSeq" id="WP_205468051.1">
    <property type="nucleotide sequence ID" value="NZ_CP021330.1"/>
</dbReference>
<accession>A0A2R4M9I8</accession>
<sequence length="48" mass="5411">MILDGDGAIAIDLIDGERLCDLLKQYELGVSTQMIEQIDVNQKWFEGL</sequence>
<dbReference type="EMBL" id="CP021330">
    <property type="protein sequence ID" value="AVX02625.1"/>
    <property type="molecule type" value="Genomic_DNA"/>
</dbReference>
<dbReference type="AlphaFoldDB" id="A0A2R4M9I8"/>
<reference evidence="1 2" key="1">
    <citation type="submission" date="2017-05" db="EMBL/GenBank/DDBJ databases">
        <title>Genome Analysis of Maritalea myrionectae HL2708#5.</title>
        <authorList>
            <consortium name="Cotde Inc.-PKNU"/>
            <person name="Jang D."/>
            <person name="Oh H.-M."/>
        </authorList>
    </citation>
    <scope>NUCLEOTIDE SEQUENCE [LARGE SCALE GENOMIC DNA]</scope>
    <source>
        <strain evidence="1 2">HL2708#5</strain>
    </source>
</reference>
<evidence type="ECO:0000313" key="1">
    <source>
        <dbReference type="EMBL" id="AVX02625.1"/>
    </source>
</evidence>
<dbReference type="Proteomes" id="UP000258927">
    <property type="component" value="Chromosome"/>
</dbReference>
<keyword evidence="2" id="KW-1185">Reference proteome</keyword>